<evidence type="ECO:0000256" key="1">
    <source>
        <dbReference type="SAM" id="Phobius"/>
    </source>
</evidence>
<reference evidence="2 3" key="1">
    <citation type="journal article" date="2011" name="Science">
        <title>The ecoresponsive genome of Daphnia pulex.</title>
        <authorList>
            <person name="Colbourne J.K."/>
            <person name="Pfrender M.E."/>
            <person name="Gilbert D."/>
            <person name="Thomas W.K."/>
            <person name="Tucker A."/>
            <person name="Oakley T.H."/>
            <person name="Tokishita S."/>
            <person name="Aerts A."/>
            <person name="Arnold G.J."/>
            <person name="Basu M.K."/>
            <person name="Bauer D.J."/>
            <person name="Caceres C.E."/>
            <person name="Carmel L."/>
            <person name="Casola C."/>
            <person name="Choi J.H."/>
            <person name="Detter J.C."/>
            <person name="Dong Q."/>
            <person name="Dusheyko S."/>
            <person name="Eads B.D."/>
            <person name="Frohlich T."/>
            <person name="Geiler-Samerotte K.A."/>
            <person name="Gerlach D."/>
            <person name="Hatcher P."/>
            <person name="Jogdeo S."/>
            <person name="Krijgsveld J."/>
            <person name="Kriventseva E.V."/>
            <person name="Kultz D."/>
            <person name="Laforsch C."/>
            <person name="Lindquist E."/>
            <person name="Lopez J."/>
            <person name="Manak J.R."/>
            <person name="Muller J."/>
            <person name="Pangilinan J."/>
            <person name="Patwardhan R.P."/>
            <person name="Pitluck S."/>
            <person name="Pritham E.J."/>
            <person name="Rechtsteiner A."/>
            <person name="Rho M."/>
            <person name="Rogozin I.B."/>
            <person name="Sakarya O."/>
            <person name="Salamov A."/>
            <person name="Schaack S."/>
            <person name="Shapiro H."/>
            <person name="Shiga Y."/>
            <person name="Skalitzky C."/>
            <person name="Smith Z."/>
            <person name="Souvorov A."/>
            <person name="Sung W."/>
            <person name="Tang Z."/>
            <person name="Tsuchiya D."/>
            <person name="Tu H."/>
            <person name="Vos H."/>
            <person name="Wang M."/>
            <person name="Wolf Y.I."/>
            <person name="Yamagata H."/>
            <person name="Yamada T."/>
            <person name="Ye Y."/>
            <person name="Shaw J.R."/>
            <person name="Andrews J."/>
            <person name="Crease T.J."/>
            <person name="Tang H."/>
            <person name="Lucas S.M."/>
            <person name="Robertson H.M."/>
            <person name="Bork P."/>
            <person name="Koonin E.V."/>
            <person name="Zdobnov E.M."/>
            <person name="Grigoriev I.V."/>
            <person name="Lynch M."/>
            <person name="Boore J.L."/>
        </authorList>
    </citation>
    <scope>NUCLEOTIDE SEQUENCE [LARGE SCALE GENOMIC DNA]</scope>
</reference>
<name>E9H7F8_DAPPU</name>
<feature type="transmembrane region" description="Helical" evidence="1">
    <location>
        <begin position="135"/>
        <end position="154"/>
    </location>
</feature>
<evidence type="ECO:0000313" key="3">
    <source>
        <dbReference type="Proteomes" id="UP000000305"/>
    </source>
</evidence>
<dbReference type="InParanoid" id="E9H7F8"/>
<dbReference type="AlphaFoldDB" id="E9H7F8"/>
<dbReference type="KEGG" id="dpx:DAPPUDRAFT_110884"/>
<organism evidence="2 3">
    <name type="scientific">Daphnia pulex</name>
    <name type="common">Water flea</name>
    <dbReference type="NCBI Taxonomy" id="6669"/>
    <lineage>
        <taxon>Eukaryota</taxon>
        <taxon>Metazoa</taxon>
        <taxon>Ecdysozoa</taxon>
        <taxon>Arthropoda</taxon>
        <taxon>Crustacea</taxon>
        <taxon>Branchiopoda</taxon>
        <taxon>Diplostraca</taxon>
        <taxon>Cladocera</taxon>
        <taxon>Anomopoda</taxon>
        <taxon>Daphniidae</taxon>
        <taxon>Daphnia</taxon>
    </lineage>
</organism>
<sequence>MAANEPSQKKKICGLAGEMWLKIETQCASNAADVETNCMTSLYNFKHDSGNDIVCHINVPAFTNRLREIRKLMAELHIINIITSPLPESYAIARSGHWKKRLPATLNQQLKKTWLSSEQQTDHNERMAASIHYKMVGPLFALMLVALGLAFRAVNHRS</sequence>
<protein>
    <submittedName>
        <fullName evidence="2">Uncharacterized protein</fullName>
    </submittedName>
</protein>
<evidence type="ECO:0000313" key="2">
    <source>
        <dbReference type="EMBL" id="EFX72374.1"/>
    </source>
</evidence>
<dbReference type="Proteomes" id="UP000000305">
    <property type="component" value="Unassembled WGS sequence"/>
</dbReference>
<keyword evidence="3" id="KW-1185">Reference proteome</keyword>
<dbReference type="HOGENOM" id="CLU_1671122_0_0_1"/>
<dbReference type="PhylomeDB" id="E9H7F8"/>
<keyword evidence="1" id="KW-0812">Transmembrane</keyword>
<proteinExistence type="predicted"/>
<dbReference type="EMBL" id="GL732600">
    <property type="protein sequence ID" value="EFX72374.1"/>
    <property type="molecule type" value="Genomic_DNA"/>
</dbReference>
<keyword evidence="1" id="KW-0472">Membrane</keyword>
<accession>E9H7F8</accession>
<keyword evidence="1" id="KW-1133">Transmembrane helix</keyword>
<gene>
    <name evidence="2" type="ORF">DAPPUDRAFT_110884</name>
</gene>